<accession>H3ZI27</accession>
<organism evidence="2 3">
    <name type="scientific">Alishewanella jeotgali KCTC 22429</name>
    <dbReference type="NCBI Taxonomy" id="1129374"/>
    <lineage>
        <taxon>Bacteria</taxon>
        <taxon>Pseudomonadati</taxon>
        <taxon>Pseudomonadota</taxon>
        <taxon>Gammaproteobacteria</taxon>
        <taxon>Alteromonadales</taxon>
        <taxon>Alteromonadaceae</taxon>
        <taxon>Alishewanella</taxon>
    </lineage>
</organism>
<evidence type="ECO:0000313" key="3">
    <source>
        <dbReference type="Proteomes" id="UP000012046"/>
    </source>
</evidence>
<dbReference type="eggNOG" id="COG1670">
    <property type="taxonomic scope" value="Bacteria"/>
</dbReference>
<dbReference type="InterPro" id="IPR016181">
    <property type="entry name" value="Acyl_CoA_acyltransferase"/>
</dbReference>
<comment type="caution">
    <text evidence="2">The sequence shown here is derived from an EMBL/GenBank/DDBJ whole genome shotgun (WGS) entry which is preliminary data.</text>
</comment>
<dbReference type="RefSeq" id="WP_008951584.1">
    <property type="nucleotide sequence ID" value="NZ_AHTH01000049.1"/>
</dbReference>
<dbReference type="PANTHER" id="PTHR43792">
    <property type="entry name" value="GNAT FAMILY, PUTATIVE (AFU_ORTHOLOGUE AFUA_3G00765)-RELATED-RELATED"/>
    <property type="match status" value="1"/>
</dbReference>
<dbReference type="Gene3D" id="3.40.630.30">
    <property type="match status" value="1"/>
</dbReference>
<keyword evidence="3" id="KW-1185">Reference proteome</keyword>
<dbReference type="EMBL" id="AHTH01000049">
    <property type="protein sequence ID" value="EHR39669.1"/>
    <property type="molecule type" value="Genomic_DNA"/>
</dbReference>
<sequence>MLVVPDSGRLSFALITLADADLLYQVDQDEEVMRYINGGKRSTMQTIVAVMLPRLALYHSPAAGFGIWQIRRLDDQAYLGWVLIRPMGFNTETPSLDTLEIGWRLQRPYWGQGYASEAALAIARAVLADKPQIHYLSAIAMPDNAGSIGVMKKLGMQFIKTFLHRDALGDVDAVLYRVHRSALPQLSC</sequence>
<dbReference type="GO" id="GO:0016747">
    <property type="term" value="F:acyltransferase activity, transferring groups other than amino-acyl groups"/>
    <property type="evidence" value="ECO:0007669"/>
    <property type="project" value="InterPro"/>
</dbReference>
<name>H3ZI27_9ALTE</name>
<gene>
    <name evidence="2" type="ORF">AJE_15189</name>
</gene>
<dbReference type="PANTHER" id="PTHR43792:SF1">
    <property type="entry name" value="N-ACETYLTRANSFERASE DOMAIN-CONTAINING PROTEIN"/>
    <property type="match status" value="1"/>
</dbReference>
<evidence type="ECO:0000313" key="2">
    <source>
        <dbReference type="EMBL" id="EHR39669.1"/>
    </source>
</evidence>
<feature type="domain" description="N-acetyltransferase" evidence="1">
    <location>
        <begin position="10"/>
        <end position="181"/>
    </location>
</feature>
<dbReference type="Pfam" id="PF13302">
    <property type="entry name" value="Acetyltransf_3"/>
    <property type="match status" value="1"/>
</dbReference>
<dbReference type="Proteomes" id="UP000012046">
    <property type="component" value="Unassembled WGS sequence"/>
</dbReference>
<dbReference type="PATRIC" id="fig|1129374.4.peg.3006"/>
<evidence type="ECO:0000259" key="1">
    <source>
        <dbReference type="PROSITE" id="PS51186"/>
    </source>
</evidence>
<proteinExistence type="predicted"/>
<protein>
    <recommendedName>
        <fullName evidence="1">N-acetyltransferase domain-containing protein</fullName>
    </recommendedName>
</protein>
<reference evidence="2 3" key="1">
    <citation type="journal article" date="2012" name="J. Bacteriol.">
        <title>Genome Sequence of Extracellular-Protease-Producing Alishewanella jeotgali Isolated from Traditional Korean Fermented Seafood.</title>
        <authorList>
            <person name="Jung J."/>
            <person name="Chun J."/>
            <person name="Park W."/>
        </authorList>
    </citation>
    <scope>NUCLEOTIDE SEQUENCE [LARGE SCALE GENOMIC DNA]</scope>
    <source>
        <strain evidence="2 3">KCTC 22429</strain>
    </source>
</reference>
<dbReference type="SUPFAM" id="SSF55729">
    <property type="entry name" value="Acyl-CoA N-acyltransferases (Nat)"/>
    <property type="match status" value="1"/>
</dbReference>
<dbReference type="STRING" id="1129374.AJE_15189"/>
<dbReference type="InterPro" id="IPR000182">
    <property type="entry name" value="GNAT_dom"/>
</dbReference>
<dbReference type="InterPro" id="IPR051531">
    <property type="entry name" value="N-acetyltransferase"/>
</dbReference>
<dbReference type="PROSITE" id="PS51186">
    <property type="entry name" value="GNAT"/>
    <property type="match status" value="1"/>
</dbReference>
<dbReference type="AlphaFoldDB" id="H3ZI27"/>